<keyword evidence="1" id="KW-1133">Transmembrane helix</keyword>
<keyword evidence="1" id="KW-0812">Transmembrane</keyword>
<keyword evidence="1" id="KW-0472">Membrane</keyword>
<evidence type="ECO:0000256" key="1">
    <source>
        <dbReference type="SAM" id="Phobius"/>
    </source>
</evidence>
<dbReference type="RefSeq" id="WP_394385188.1">
    <property type="nucleotide sequence ID" value="NZ_JBIGIB010000003.1"/>
</dbReference>
<name>A0ABW7GZY8_9BURK</name>
<keyword evidence="3" id="KW-1185">Reference proteome</keyword>
<sequence length="84" mass="9932">MTNKKPTSRPSRSLSELSRDLDRAIDAMHDFHADDHSWPGRVRYWMRRAWREVVYAFMATIKTTLILIINVLAFYALLYLAFGR</sequence>
<comment type="caution">
    <text evidence="2">The sequence shown here is derived from an EMBL/GenBank/DDBJ whole genome shotgun (WGS) entry which is preliminary data.</text>
</comment>
<reference evidence="2 3" key="1">
    <citation type="submission" date="2024-08" db="EMBL/GenBank/DDBJ databases">
        <authorList>
            <person name="Lu H."/>
        </authorList>
    </citation>
    <scope>NUCLEOTIDE SEQUENCE [LARGE SCALE GENOMIC DNA]</scope>
    <source>
        <strain evidence="2 3">BYS87W</strain>
    </source>
</reference>
<accession>A0ABW7GZY8</accession>
<gene>
    <name evidence="2" type="ORF">ACG01O_12970</name>
</gene>
<evidence type="ECO:0000313" key="3">
    <source>
        <dbReference type="Proteomes" id="UP001606303"/>
    </source>
</evidence>
<feature type="transmembrane region" description="Helical" evidence="1">
    <location>
        <begin position="53"/>
        <end position="82"/>
    </location>
</feature>
<evidence type="ECO:0000313" key="2">
    <source>
        <dbReference type="EMBL" id="MFG6467528.1"/>
    </source>
</evidence>
<dbReference type="EMBL" id="JBIGIB010000003">
    <property type="protein sequence ID" value="MFG6467528.1"/>
    <property type="molecule type" value="Genomic_DNA"/>
</dbReference>
<protein>
    <submittedName>
        <fullName evidence="2">Uncharacterized protein</fullName>
    </submittedName>
</protein>
<proteinExistence type="predicted"/>
<dbReference type="Proteomes" id="UP001606303">
    <property type="component" value="Unassembled WGS sequence"/>
</dbReference>
<organism evidence="2 3">
    <name type="scientific">Pelomonas baiyunensis</name>
    <dbReference type="NCBI Taxonomy" id="3299026"/>
    <lineage>
        <taxon>Bacteria</taxon>
        <taxon>Pseudomonadati</taxon>
        <taxon>Pseudomonadota</taxon>
        <taxon>Betaproteobacteria</taxon>
        <taxon>Burkholderiales</taxon>
        <taxon>Sphaerotilaceae</taxon>
        <taxon>Roseateles</taxon>
    </lineage>
</organism>